<protein>
    <submittedName>
        <fullName evidence="1">Uncharacterized protein</fullName>
    </submittedName>
</protein>
<sequence length="375" mass="43976">MKSNVKKIWVNPVDRISFQGRHKQVYTINTGTSLIPTVSMNKTREDNTSCQYKFPHNPSTNRLETGLNKLVENPFVGFDPNDILVTYKLPSVWRDILPMLVTKESIKKQTLFEIKHGVEPDLYTDEFKYSMFNMPSNMEEWGKKTFLQSLSLILYPRPNPFENSTPRQELLMEMIYVLPTIANNKMIVNSAYHDWYISEEHEEEMEKAKKQETIEKAMYHLYRLKNEYTRFKSYQVAIVLHDSESRPILKGKVSSDAVNNVLSDFISTKNQNQMDNIDSFMKIINLTETREGLEKLDIMYLVQQALNTNVIAHRDNEYVWHSKAGTPDVYKLGSSYDGLINFFFKEYKQYNPEGDITNWYKDLLDEVKSKGIEFE</sequence>
<organism evidence="1 2">
    <name type="scientific">Candidatus Dojkabacteria bacterium</name>
    <dbReference type="NCBI Taxonomy" id="2099670"/>
    <lineage>
        <taxon>Bacteria</taxon>
        <taxon>Candidatus Dojkabacteria</taxon>
    </lineage>
</organism>
<comment type="caution">
    <text evidence="1">The sequence shown here is derived from an EMBL/GenBank/DDBJ whole genome shotgun (WGS) entry which is preliminary data.</text>
</comment>
<gene>
    <name evidence="1" type="ORF">KC669_02835</name>
</gene>
<dbReference type="Proteomes" id="UP000714915">
    <property type="component" value="Unassembled WGS sequence"/>
</dbReference>
<reference evidence="1" key="1">
    <citation type="submission" date="2020-04" db="EMBL/GenBank/DDBJ databases">
        <authorList>
            <person name="Zhang T."/>
        </authorList>
    </citation>
    <scope>NUCLEOTIDE SEQUENCE</scope>
    <source>
        <strain evidence="1">HKST-UBA09</strain>
    </source>
</reference>
<proteinExistence type="predicted"/>
<dbReference type="AlphaFoldDB" id="A0A955LA42"/>
<dbReference type="EMBL" id="JAGQLF010000028">
    <property type="protein sequence ID" value="MCA9386945.1"/>
    <property type="molecule type" value="Genomic_DNA"/>
</dbReference>
<accession>A0A955LA42</accession>
<reference evidence="1" key="2">
    <citation type="journal article" date="2021" name="Microbiome">
        <title>Successional dynamics and alternative stable states in a saline activated sludge microbial community over 9 years.</title>
        <authorList>
            <person name="Wang Y."/>
            <person name="Ye J."/>
            <person name="Ju F."/>
            <person name="Liu L."/>
            <person name="Boyd J.A."/>
            <person name="Deng Y."/>
            <person name="Parks D.H."/>
            <person name="Jiang X."/>
            <person name="Yin X."/>
            <person name="Woodcroft B.J."/>
            <person name="Tyson G.W."/>
            <person name="Hugenholtz P."/>
            <person name="Polz M.F."/>
            <person name="Zhang T."/>
        </authorList>
    </citation>
    <scope>NUCLEOTIDE SEQUENCE</scope>
    <source>
        <strain evidence="1">HKST-UBA09</strain>
    </source>
</reference>
<evidence type="ECO:0000313" key="1">
    <source>
        <dbReference type="EMBL" id="MCA9386945.1"/>
    </source>
</evidence>
<name>A0A955LA42_9BACT</name>
<evidence type="ECO:0000313" key="2">
    <source>
        <dbReference type="Proteomes" id="UP000714915"/>
    </source>
</evidence>